<dbReference type="InterPro" id="IPR001753">
    <property type="entry name" value="Enoyl-CoA_hydra/iso"/>
</dbReference>
<evidence type="ECO:0000256" key="4">
    <source>
        <dbReference type="ARBA" id="ARBA00023239"/>
    </source>
</evidence>
<dbReference type="CDD" id="cd06558">
    <property type="entry name" value="crotonase-like"/>
    <property type="match status" value="1"/>
</dbReference>
<dbReference type="Gene3D" id="1.10.12.10">
    <property type="entry name" value="Lyase 2-enoyl-coa Hydratase, Chain A, domain 2"/>
    <property type="match status" value="1"/>
</dbReference>
<dbReference type="Pfam" id="PF00378">
    <property type="entry name" value="ECH_1"/>
    <property type="match status" value="1"/>
</dbReference>
<dbReference type="InterPro" id="IPR029045">
    <property type="entry name" value="ClpP/crotonase-like_dom_sf"/>
</dbReference>
<gene>
    <name evidence="9" type="ORF">GCM10011588_68150</name>
</gene>
<accession>A0A917VZR7</accession>
<keyword evidence="3" id="KW-0443">Lipid metabolism</keyword>
<keyword evidence="4" id="KW-0456">Lyase</keyword>
<dbReference type="PROSITE" id="PS00166">
    <property type="entry name" value="ENOYL_COA_HYDRATASE"/>
    <property type="match status" value="1"/>
</dbReference>
<dbReference type="EMBL" id="BMMH01000034">
    <property type="protein sequence ID" value="GGL43759.1"/>
    <property type="molecule type" value="Genomic_DNA"/>
</dbReference>
<comment type="caution">
    <text evidence="9">The sequence shown here is derived from an EMBL/GenBank/DDBJ whole genome shotgun (WGS) entry which is preliminary data.</text>
</comment>
<evidence type="ECO:0000256" key="2">
    <source>
        <dbReference type="ARBA" id="ARBA00005254"/>
    </source>
</evidence>
<evidence type="ECO:0000256" key="6">
    <source>
        <dbReference type="ARBA" id="ARBA00023717"/>
    </source>
</evidence>
<dbReference type="InterPro" id="IPR018376">
    <property type="entry name" value="Enoyl-CoA_hyd/isom_CS"/>
</dbReference>
<name>A0A917VZR7_9NOCA</name>
<keyword evidence="10" id="KW-1185">Reference proteome</keyword>
<comment type="function">
    <text evidence="1">Could possibly oxidize fatty acids using specific components.</text>
</comment>
<proteinExistence type="inferred from homology"/>
<evidence type="ECO:0008006" key="11">
    <source>
        <dbReference type="Google" id="ProtNLM"/>
    </source>
</evidence>
<dbReference type="NCBIfam" id="NF006699">
    <property type="entry name" value="PRK09245.1"/>
    <property type="match status" value="1"/>
</dbReference>
<comment type="catalytic activity">
    <reaction evidence="6">
        <text>a 4-saturated-(3S)-3-hydroxyacyl-CoA = a (3E)-enoyl-CoA + H2O</text>
        <dbReference type="Rhea" id="RHEA:20724"/>
        <dbReference type="ChEBI" id="CHEBI:15377"/>
        <dbReference type="ChEBI" id="CHEBI:58521"/>
        <dbReference type="ChEBI" id="CHEBI:137480"/>
        <dbReference type="EC" id="4.2.1.17"/>
    </reaction>
</comment>
<reference evidence="9" key="1">
    <citation type="journal article" date="2014" name="Int. J. Syst. Evol. Microbiol.">
        <title>Complete genome sequence of Corynebacterium casei LMG S-19264T (=DSM 44701T), isolated from a smear-ripened cheese.</title>
        <authorList>
            <consortium name="US DOE Joint Genome Institute (JGI-PGF)"/>
            <person name="Walter F."/>
            <person name="Albersmeier A."/>
            <person name="Kalinowski J."/>
            <person name="Ruckert C."/>
        </authorList>
    </citation>
    <scope>NUCLEOTIDE SEQUENCE</scope>
    <source>
        <strain evidence="9">CGMCC 4.3508</strain>
    </source>
</reference>
<dbReference type="GO" id="GO:0006635">
    <property type="term" value="P:fatty acid beta-oxidation"/>
    <property type="evidence" value="ECO:0007669"/>
    <property type="project" value="TreeGrafter"/>
</dbReference>
<evidence type="ECO:0000256" key="5">
    <source>
        <dbReference type="ARBA" id="ARBA00023709"/>
    </source>
</evidence>
<dbReference type="AlphaFoldDB" id="A0A917VZR7"/>
<comment type="catalytic activity">
    <reaction evidence="5">
        <text>a (3S)-3-hydroxyacyl-CoA = a (2E)-enoyl-CoA + H2O</text>
        <dbReference type="Rhea" id="RHEA:16105"/>
        <dbReference type="ChEBI" id="CHEBI:15377"/>
        <dbReference type="ChEBI" id="CHEBI:57318"/>
        <dbReference type="ChEBI" id="CHEBI:58856"/>
        <dbReference type="EC" id="4.2.1.17"/>
    </reaction>
</comment>
<feature type="region of interest" description="Disordered" evidence="8">
    <location>
        <begin position="55"/>
        <end position="111"/>
    </location>
</feature>
<keyword evidence="3" id="KW-0276">Fatty acid metabolism</keyword>
<reference evidence="9" key="2">
    <citation type="submission" date="2020-09" db="EMBL/GenBank/DDBJ databases">
        <authorList>
            <person name="Sun Q."/>
            <person name="Zhou Y."/>
        </authorList>
    </citation>
    <scope>NUCLEOTIDE SEQUENCE</scope>
    <source>
        <strain evidence="9">CGMCC 4.3508</strain>
    </source>
</reference>
<evidence type="ECO:0000313" key="9">
    <source>
        <dbReference type="EMBL" id="GGL43759.1"/>
    </source>
</evidence>
<evidence type="ECO:0000256" key="7">
    <source>
        <dbReference type="RuleBase" id="RU003707"/>
    </source>
</evidence>
<dbReference type="Proteomes" id="UP000638263">
    <property type="component" value="Unassembled WGS sequence"/>
</dbReference>
<protein>
    <recommendedName>
        <fullName evidence="11">Enoyl-CoA hydratase</fullName>
    </recommendedName>
</protein>
<dbReference type="Gene3D" id="3.90.226.10">
    <property type="entry name" value="2-enoyl-CoA Hydratase, Chain A, domain 1"/>
    <property type="match status" value="1"/>
</dbReference>
<evidence type="ECO:0000256" key="8">
    <source>
        <dbReference type="SAM" id="MobiDB-lite"/>
    </source>
</evidence>
<dbReference type="GO" id="GO:0004300">
    <property type="term" value="F:enoyl-CoA hydratase activity"/>
    <property type="evidence" value="ECO:0007669"/>
    <property type="project" value="UniProtKB-EC"/>
</dbReference>
<comment type="similarity">
    <text evidence="2 7">Belongs to the enoyl-CoA hydratase/isomerase family.</text>
</comment>
<evidence type="ECO:0000256" key="1">
    <source>
        <dbReference type="ARBA" id="ARBA00002994"/>
    </source>
</evidence>
<evidence type="ECO:0000313" key="10">
    <source>
        <dbReference type="Proteomes" id="UP000638263"/>
    </source>
</evidence>
<dbReference type="InterPro" id="IPR014748">
    <property type="entry name" value="Enoyl-CoA_hydra_C"/>
</dbReference>
<dbReference type="PANTHER" id="PTHR11941:SF54">
    <property type="entry name" value="ENOYL-COA HYDRATASE, MITOCHONDRIAL"/>
    <property type="match status" value="1"/>
</dbReference>
<sequence>MCSNDRLRAQIGALEQAVDTLLTCDLTAAPETELAESLSRLESRTRNLMGLTVRMTDERSRRGGSAGPHTAPRTAATTTESATGRTTATGPCAANRTSRSLEPNRSGIVSGDRSTVARGVIVTAPVRVERTGDVVVWTIDNPEQRNPISDEATIEALETAVREADRDHSIRVAILTGAGTAFSAGGNVKHMRDKAGMFGGSPADLRQGYRHGIQRIPKALYHCEIPTIAAVNGPAIGAGCDLALMCDMRIAATTATFAESFVRLGLIPGDGGAWLLPRAVGMARASQLAFTGSAIDAATALEWGMVNEVVEPDRLLETAHRLAAEIAVNPPHALRMTKRLLREGQQQSLETLLELSAAMQALTHHTSDHDEAVAAMLERRAPRFTGD</sequence>
<dbReference type="SUPFAM" id="SSF52096">
    <property type="entry name" value="ClpP/crotonase"/>
    <property type="match status" value="1"/>
</dbReference>
<evidence type="ECO:0000256" key="3">
    <source>
        <dbReference type="ARBA" id="ARBA00022832"/>
    </source>
</evidence>
<feature type="compositionally biased region" description="Low complexity" evidence="8">
    <location>
        <begin position="67"/>
        <end position="89"/>
    </location>
</feature>
<dbReference type="PANTHER" id="PTHR11941">
    <property type="entry name" value="ENOYL-COA HYDRATASE-RELATED"/>
    <property type="match status" value="1"/>
</dbReference>
<organism evidence="9 10">
    <name type="scientific">Nocardia jinanensis</name>
    <dbReference type="NCBI Taxonomy" id="382504"/>
    <lineage>
        <taxon>Bacteria</taxon>
        <taxon>Bacillati</taxon>
        <taxon>Actinomycetota</taxon>
        <taxon>Actinomycetes</taxon>
        <taxon>Mycobacteriales</taxon>
        <taxon>Nocardiaceae</taxon>
        <taxon>Nocardia</taxon>
    </lineage>
</organism>